<evidence type="ECO:0000313" key="3">
    <source>
        <dbReference type="EMBL" id="ASC71597.1"/>
    </source>
</evidence>
<protein>
    <submittedName>
        <fullName evidence="3">Chaperone protein DnaJ</fullName>
    </submittedName>
</protein>
<dbReference type="RefSeq" id="WP_202978882.1">
    <property type="nucleotide sequence ID" value="NZ_CP021983.2"/>
</dbReference>
<dbReference type="Proteomes" id="UP000191901">
    <property type="component" value="Chromosome"/>
</dbReference>
<dbReference type="PRINTS" id="PR00625">
    <property type="entry name" value="JDOMAIN"/>
</dbReference>
<evidence type="ECO:0000313" key="4">
    <source>
        <dbReference type="Proteomes" id="UP000191901"/>
    </source>
</evidence>
<dbReference type="Pfam" id="PF00226">
    <property type="entry name" value="DnaJ"/>
    <property type="match status" value="1"/>
</dbReference>
<keyword evidence="4" id="KW-1185">Reference proteome</keyword>
<organism evidence="3 4">
    <name type="scientific">Halomicronema hongdechloris C2206</name>
    <dbReference type="NCBI Taxonomy" id="1641165"/>
    <lineage>
        <taxon>Bacteria</taxon>
        <taxon>Bacillati</taxon>
        <taxon>Cyanobacteriota</taxon>
        <taxon>Cyanophyceae</taxon>
        <taxon>Nodosilineales</taxon>
        <taxon>Nodosilineaceae</taxon>
        <taxon>Halomicronema</taxon>
    </lineage>
</organism>
<gene>
    <name evidence="3" type="primary">dnaJ_5</name>
    <name evidence="3" type="ORF">XM38_025490</name>
</gene>
<evidence type="ECO:0000259" key="2">
    <source>
        <dbReference type="PROSITE" id="PS50076"/>
    </source>
</evidence>
<dbReference type="InterPro" id="IPR001623">
    <property type="entry name" value="DnaJ_domain"/>
</dbReference>
<dbReference type="SMART" id="SM00271">
    <property type="entry name" value="DnaJ"/>
    <property type="match status" value="1"/>
</dbReference>
<accession>A0A1Z3HN76</accession>
<feature type="domain" description="J" evidence="2">
    <location>
        <begin position="14"/>
        <end position="97"/>
    </location>
</feature>
<proteinExistence type="predicted"/>
<dbReference type="AlphaFoldDB" id="A0A1Z3HN76"/>
<feature type="compositionally biased region" description="Pro residues" evidence="1">
    <location>
        <begin position="185"/>
        <end position="199"/>
    </location>
</feature>
<feature type="compositionally biased region" description="Low complexity" evidence="1">
    <location>
        <begin position="161"/>
        <end position="177"/>
    </location>
</feature>
<dbReference type="PROSITE" id="PS50076">
    <property type="entry name" value="DNAJ_2"/>
    <property type="match status" value="1"/>
</dbReference>
<feature type="region of interest" description="Disordered" evidence="1">
    <location>
        <begin position="158"/>
        <end position="199"/>
    </location>
</feature>
<sequence length="199" mass="22247">MNIEQGLFKQDFTDYHAILGVSVEADPKQVRKRYLRIARKLHPDTLASAHGEARQRASELLSKLVNPAYEKLSDEKAANEYALLLKLKGRQLNNQMATIALDTDVAQQLASSKNLEFAYSEALQTLAGKQYDSLEHVFDVIGQISELNLVYLMRRAQTDTSSPPGQSSPSAPGQGLLRRQRRHQLPPPLHRPPPAGIER</sequence>
<dbReference type="InterPro" id="IPR036869">
    <property type="entry name" value="J_dom_sf"/>
</dbReference>
<evidence type="ECO:0000256" key="1">
    <source>
        <dbReference type="SAM" id="MobiDB-lite"/>
    </source>
</evidence>
<dbReference type="Gene3D" id="1.10.287.110">
    <property type="entry name" value="DnaJ domain"/>
    <property type="match status" value="1"/>
</dbReference>
<name>A0A1Z3HN76_9CYAN</name>
<dbReference type="CDD" id="cd06257">
    <property type="entry name" value="DnaJ"/>
    <property type="match status" value="1"/>
</dbReference>
<dbReference type="KEGG" id="hhg:XM38_025490"/>
<dbReference type="EMBL" id="CP021983">
    <property type="protein sequence ID" value="ASC71597.1"/>
    <property type="molecule type" value="Genomic_DNA"/>
</dbReference>
<dbReference type="SUPFAM" id="SSF46565">
    <property type="entry name" value="Chaperone J-domain"/>
    <property type="match status" value="1"/>
</dbReference>
<reference evidence="3 4" key="1">
    <citation type="journal article" date="2016" name="Biochim. Biophys. Acta">
        <title>Characterization of red-shifted phycobilisomes isolated from the chlorophyll f-containing cyanobacterium Halomicronema hongdechloris.</title>
        <authorList>
            <person name="Li Y."/>
            <person name="Lin Y."/>
            <person name="Garvey C.J."/>
            <person name="Birch D."/>
            <person name="Corkery R.W."/>
            <person name="Loughlin P.C."/>
            <person name="Scheer H."/>
            <person name="Willows R.D."/>
            <person name="Chen M."/>
        </authorList>
    </citation>
    <scope>NUCLEOTIDE SEQUENCE [LARGE SCALE GENOMIC DNA]</scope>
    <source>
        <strain evidence="3 4">C2206</strain>
    </source>
</reference>